<dbReference type="Proteomes" id="UP001607302">
    <property type="component" value="Unassembled WGS sequence"/>
</dbReference>
<evidence type="ECO:0008006" key="3">
    <source>
        <dbReference type="Google" id="ProtNLM"/>
    </source>
</evidence>
<dbReference type="AlphaFoldDB" id="A0ABD2BST5"/>
<evidence type="ECO:0000313" key="2">
    <source>
        <dbReference type="Proteomes" id="UP001607302"/>
    </source>
</evidence>
<proteinExistence type="predicted"/>
<comment type="caution">
    <text evidence="1">The sequence shown here is derived from an EMBL/GenBank/DDBJ whole genome shotgun (WGS) entry which is preliminary data.</text>
</comment>
<keyword evidence="2" id="KW-1185">Reference proteome</keyword>
<name>A0ABD2BST5_VESSQ</name>
<sequence length="97" mass="10926">MGKEVGVVEGAAAVVLCVCQLTIWYPTVGDFFCTSQSSVSRSYEEAHSSARPEYAAALLVKAIRTPDKKSDRDKSKKKHQYRRSLFYIVRNILLKIN</sequence>
<dbReference type="EMBL" id="JAUDFV010000056">
    <property type="protein sequence ID" value="KAL2735837.1"/>
    <property type="molecule type" value="Genomic_DNA"/>
</dbReference>
<gene>
    <name evidence="1" type="ORF">V1478_002521</name>
</gene>
<accession>A0ABD2BST5</accession>
<reference evidence="1 2" key="1">
    <citation type="journal article" date="2024" name="Ann. Entomol. Soc. Am.">
        <title>Genomic analyses of the southern and eastern yellowjacket wasps (Hymenoptera: Vespidae) reveal evolutionary signatures of social life.</title>
        <authorList>
            <person name="Catto M.A."/>
            <person name="Caine P.B."/>
            <person name="Orr S.E."/>
            <person name="Hunt B.G."/>
            <person name="Goodisman M.A.D."/>
        </authorList>
    </citation>
    <scope>NUCLEOTIDE SEQUENCE [LARGE SCALE GENOMIC DNA]</scope>
    <source>
        <strain evidence="1">233</strain>
        <tissue evidence="1">Head and thorax</tissue>
    </source>
</reference>
<protein>
    <recommendedName>
        <fullName evidence="3">Secreted protein</fullName>
    </recommendedName>
</protein>
<evidence type="ECO:0000313" key="1">
    <source>
        <dbReference type="EMBL" id="KAL2735837.1"/>
    </source>
</evidence>
<organism evidence="1 2">
    <name type="scientific">Vespula squamosa</name>
    <name type="common">Southern yellow jacket</name>
    <name type="synonym">Wasp</name>
    <dbReference type="NCBI Taxonomy" id="30214"/>
    <lineage>
        <taxon>Eukaryota</taxon>
        <taxon>Metazoa</taxon>
        <taxon>Ecdysozoa</taxon>
        <taxon>Arthropoda</taxon>
        <taxon>Hexapoda</taxon>
        <taxon>Insecta</taxon>
        <taxon>Pterygota</taxon>
        <taxon>Neoptera</taxon>
        <taxon>Endopterygota</taxon>
        <taxon>Hymenoptera</taxon>
        <taxon>Apocrita</taxon>
        <taxon>Aculeata</taxon>
        <taxon>Vespoidea</taxon>
        <taxon>Vespidae</taxon>
        <taxon>Vespinae</taxon>
        <taxon>Vespula</taxon>
    </lineage>
</organism>